<dbReference type="Pfam" id="PF13581">
    <property type="entry name" value="HATPase_c_2"/>
    <property type="match status" value="1"/>
</dbReference>
<keyword evidence="1" id="KW-0723">Serine/threonine-protein kinase</keyword>
<keyword evidence="4" id="KW-0067">ATP-binding</keyword>
<comment type="caution">
    <text evidence="4">The sequence shown here is derived from an EMBL/GenBank/DDBJ whole genome shotgun (WGS) entry which is preliminary data.</text>
</comment>
<dbReference type="InterPro" id="IPR050267">
    <property type="entry name" value="Anti-sigma-factor_SerPK"/>
</dbReference>
<organism evidence="4 5">
    <name type="scientific">Streptomyces pyxinae</name>
    <dbReference type="NCBI Taxonomy" id="2970734"/>
    <lineage>
        <taxon>Bacteria</taxon>
        <taxon>Bacillati</taxon>
        <taxon>Actinomycetota</taxon>
        <taxon>Actinomycetes</taxon>
        <taxon>Kitasatosporales</taxon>
        <taxon>Streptomycetaceae</taxon>
        <taxon>Streptomyces</taxon>
    </lineage>
</organism>
<sequence length="137" mass="14296">MAQPSPGESAQPACRPGYGGTLPPAPGSAATARSLVRVALATWALEELADPTALIVSELMSNAVRHARCDDIAVAIDRTGRRTVRVAVTDSSGVLPVPRASGHDDETGRGLALVSALAQSWGIEEHHRGKTVWAVVR</sequence>
<feature type="region of interest" description="Disordered" evidence="2">
    <location>
        <begin position="1"/>
        <end position="26"/>
    </location>
</feature>
<dbReference type="RefSeq" id="WP_258786805.1">
    <property type="nucleotide sequence ID" value="NZ_JANUGQ010000006.1"/>
</dbReference>
<dbReference type="CDD" id="cd16936">
    <property type="entry name" value="HATPase_RsbW-like"/>
    <property type="match status" value="1"/>
</dbReference>
<keyword evidence="1" id="KW-0808">Transferase</keyword>
<dbReference type="InterPro" id="IPR003594">
    <property type="entry name" value="HATPase_dom"/>
</dbReference>
<evidence type="ECO:0000313" key="5">
    <source>
        <dbReference type="Proteomes" id="UP001431313"/>
    </source>
</evidence>
<proteinExistence type="predicted"/>
<keyword evidence="1" id="KW-0418">Kinase</keyword>
<evidence type="ECO:0000313" key="4">
    <source>
        <dbReference type="EMBL" id="MCS0635868.1"/>
    </source>
</evidence>
<dbReference type="GO" id="GO:0005524">
    <property type="term" value="F:ATP binding"/>
    <property type="evidence" value="ECO:0007669"/>
    <property type="project" value="UniProtKB-KW"/>
</dbReference>
<dbReference type="Gene3D" id="3.30.565.10">
    <property type="entry name" value="Histidine kinase-like ATPase, C-terminal domain"/>
    <property type="match status" value="1"/>
</dbReference>
<feature type="domain" description="Histidine kinase/HSP90-like ATPase" evidence="3">
    <location>
        <begin position="23"/>
        <end position="134"/>
    </location>
</feature>
<dbReference type="EMBL" id="JANUGQ010000006">
    <property type="protein sequence ID" value="MCS0635868.1"/>
    <property type="molecule type" value="Genomic_DNA"/>
</dbReference>
<dbReference type="Proteomes" id="UP001431313">
    <property type="component" value="Unassembled WGS sequence"/>
</dbReference>
<name>A0ABT2CEM3_9ACTN</name>
<dbReference type="PANTHER" id="PTHR35526">
    <property type="entry name" value="ANTI-SIGMA-F FACTOR RSBW-RELATED"/>
    <property type="match status" value="1"/>
</dbReference>
<accession>A0ABT2CEM3</accession>
<keyword evidence="4" id="KW-0547">Nucleotide-binding</keyword>
<reference evidence="4" key="1">
    <citation type="submission" date="2022-08" db="EMBL/GenBank/DDBJ databases">
        <authorList>
            <person name="Somphong A."/>
            <person name="Phongsopitanun W."/>
        </authorList>
    </citation>
    <scope>NUCLEOTIDE SEQUENCE</scope>
    <source>
        <strain evidence="4">LP05-1</strain>
    </source>
</reference>
<evidence type="ECO:0000256" key="2">
    <source>
        <dbReference type="SAM" id="MobiDB-lite"/>
    </source>
</evidence>
<gene>
    <name evidence="4" type="ORF">NX801_09350</name>
</gene>
<dbReference type="InterPro" id="IPR036890">
    <property type="entry name" value="HATPase_C_sf"/>
</dbReference>
<dbReference type="SUPFAM" id="SSF55874">
    <property type="entry name" value="ATPase domain of HSP90 chaperone/DNA topoisomerase II/histidine kinase"/>
    <property type="match status" value="1"/>
</dbReference>
<evidence type="ECO:0000259" key="3">
    <source>
        <dbReference type="Pfam" id="PF13581"/>
    </source>
</evidence>
<evidence type="ECO:0000256" key="1">
    <source>
        <dbReference type="ARBA" id="ARBA00022527"/>
    </source>
</evidence>
<keyword evidence="5" id="KW-1185">Reference proteome</keyword>
<protein>
    <submittedName>
        <fullName evidence="4">ATP-binding protein</fullName>
    </submittedName>
</protein>
<dbReference type="PANTHER" id="PTHR35526:SF3">
    <property type="entry name" value="ANTI-SIGMA-F FACTOR RSBW"/>
    <property type="match status" value="1"/>
</dbReference>